<reference evidence="2 3" key="1">
    <citation type="submission" date="2018-05" db="EMBL/GenBank/DDBJ databases">
        <title>Genomic Encyclopedia of Type Strains, Phase IV (KMG-IV): sequencing the most valuable type-strain genomes for metagenomic binning, comparative biology and taxonomic classification.</title>
        <authorList>
            <person name="Goeker M."/>
        </authorList>
    </citation>
    <scope>NUCLEOTIDE SEQUENCE [LARGE SCALE GENOMIC DNA]</scope>
    <source>
        <strain evidence="2 3">DSM 19792</strain>
    </source>
</reference>
<accession>A0A318ITS3</accession>
<evidence type="ECO:0000313" key="3">
    <source>
        <dbReference type="Proteomes" id="UP000247792"/>
    </source>
</evidence>
<sequence>MKKILFLLLAFHTVLCPAQEICVASKMNAELEQVLERDQGLRTAHMLAGYDQQFAPSPENKAKVEKILQDILVGDTKNRAIAHDIFNTCGWPDAKQLSYKANTALFLTIQHSSKDDRAKYFPYFEKLYENNQLHSFRYVMMLDRMRYDQGLGQLYGTHFVPGKDGVELYGEVHEPEKLNERREKIGMTRILAFDEKYPPQVGHGVVMSKSK</sequence>
<organism evidence="2 3">
    <name type="scientific">Undibacterium pigrum</name>
    <dbReference type="NCBI Taxonomy" id="401470"/>
    <lineage>
        <taxon>Bacteria</taxon>
        <taxon>Pseudomonadati</taxon>
        <taxon>Pseudomonadota</taxon>
        <taxon>Betaproteobacteria</taxon>
        <taxon>Burkholderiales</taxon>
        <taxon>Oxalobacteraceae</taxon>
        <taxon>Undibacterium</taxon>
    </lineage>
</organism>
<feature type="chain" id="PRO_5016248391" evidence="1">
    <location>
        <begin position="19"/>
        <end position="211"/>
    </location>
</feature>
<comment type="caution">
    <text evidence="2">The sequence shown here is derived from an EMBL/GenBank/DDBJ whole genome shotgun (WGS) entry which is preliminary data.</text>
</comment>
<dbReference type="EMBL" id="QJKB01000015">
    <property type="protein sequence ID" value="PXX37801.1"/>
    <property type="molecule type" value="Genomic_DNA"/>
</dbReference>
<dbReference type="RefSeq" id="WP_110257928.1">
    <property type="nucleotide sequence ID" value="NZ_QJKB01000015.1"/>
</dbReference>
<gene>
    <name evidence="2" type="ORF">DFR42_11551</name>
</gene>
<keyword evidence="3" id="KW-1185">Reference proteome</keyword>
<evidence type="ECO:0000256" key="1">
    <source>
        <dbReference type="SAM" id="SignalP"/>
    </source>
</evidence>
<feature type="signal peptide" evidence="1">
    <location>
        <begin position="1"/>
        <end position="18"/>
    </location>
</feature>
<protein>
    <submittedName>
        <fullName evidence="2">Uncharacterized protein</fullName>
    </submittedName>
</protein>
<evidence type="ECO:0000313" key="2">
    <source>
        <dbReference type="EMBL" id="PXX37801.1"/>
    </source>
</evidence>
<dbReference type="Proteomes" id="UP000247792">
    <property type="component" value="Unassembled WGS sequence"/>
</dbReference>
<keyword evidence="1" id="KW-0732">Signal</keyword>
<dbReference type="OrthoDB" id="7446297at2"/>
<dbReference type="AlphaFoldDB" id="A0A318ITS3"/>
<name>A0A318ITS3_9BURK</name>
<proteinExistence type="predicted"/>